<dbReference type="Proteomes" id="UP001153387">
    <property type="component" value="Unassembled WGS sequence"/>
</dbReference>
<dbReference type="Pfam" id="PF06429">
    <property type="entry name" value="Flg_bbr_C"/>
    <property type="match status" value="1"/>
</dbReference>
<feature type="domain" description="Flagellar basal body rod protein N-terminal" evidence="2">
    <location>
        <begin position="5"/>
        <end position="35"/>
    </location>
</feature>
<evidence type="ECO:0000256" key="1">
    <source>
        <dbReference type="ARBA" id="ARBA00009677"/>
    </source>
</evidence>
<evidence type="ECO:0000313" key="6">
    <source>
        <dbReference type="Proteomes" id="UP001153387"/>
    </source>
</evidence>
<reference evidence="5 6" key="1">
    <citation type="submission" date="2022-10" db="EMBL/GenBank/DDBJ databases">
        <title>Comparative genomic analysis of Cohnella hashimotonis sp. nov., isolated from the International Space Station.</title>
        <authorList>
            <person name="Simpson A."/>
            <person name="Venkateswaran K."/>
        </authorList>
    </citation>
    <scope>NUCLEOTIDE SEQUENCE [LARGE SCALE GENOMIC DNA]</scope>
    <source>
        <strain evidence="5 6">DSM 18997</strain>
    </source>
</reference>
<dbReference type="PANTHER" id="PTHR30435">
    <property type="entry name" value="FLAGELLAR PROTEIN"/>
    <property type="match status" value="1"/>
</dbReference>
<accession>A0A9X4KLK8</accession>
<dbReference type="EMBL" id="JAPDHZ010000006">
    <property type="protein sequence ID" value="MDG0794504.1"/>
    <property type="molecule type" value="Genomic_DNA"/>
</dbReference>
<evidence type="ECO:0000259" key="2">
    <source>
        <dbReference type="Pfam" id="PF00460"/>
    </source>
</evidence>
<sequence>MIRGLYTAAAGMIAEQRRHDTVTNNVANLNTPGYKGVNSVNRAFPEMLISLMGSPDDTKGTIGKLNTGVFAEESLINLSQGDLNETGRSQDLALVSDILVDGQAFDDSGKFVDANGNVTYQPQALFTVQNADGERRYTRDGGFRTTADGTLVTPDGMQVLGVDGQAIRVDGTWDNVQVTSDGRLIDKETQQPLAGNPALLLTEVNDPNQLVRQGDGKYVYAGDANGLRQVQAGERVEIKQGYLERSNVDASQSMVDMMSALRAYEANQKIVQYYDRSLDKAVNDVGKV</sequence>
<dbReference type="InterPro" id="IPR001444">
    <property type="entry name" value="Flag_bb_rod_N"/>
</dbReference>
<dbReference type="Pfam" id="PF22692">
    <property type="entry name" value="LlgE_F_G_D1"/>
    <property type="match status" value="1"/>
</dbReference>
<dbReference type="AlphaFoldDB" id="A0A9X4KLK8"/>
<proteinExistence type="inferred from homology"/>
<dbReference type="SUPFAM" id="SSF117143">
    <property type="entry name" value="Flagellar hook protein flgE"/>
    <property type="match status" value="1"/>
</dbReference>
<dbReference type="PANTHER" id="PTHR30435:SF19">
    <property type="entry name" value="FLAGELLAR BASAL-BODY ROD PROTEIN FLGG"/>
    <property type="match status" value="1"/>
</dbReference>
<dbReference type="PROSITE" id="PS00588">
    <property type="entry name" value="FLAGELLA_BB_ROD"/>
    <property type="match status" value="1"/>
</dbReference>
<dbReference type="InterPro" id="IPR019776">
    <property type="entry name" value="Flagellar_basal_body_rod_CS"/>
</dbReference>
<feature type="domain" description="Flagellar hook protein FlgE/F/G-like D1" evidence="4">
    <location>
        <begin position="125"/>
        <end position="183"/>
    </location>
</feature>
<keyword evidence="5" id="KW-0282">Flagellum</keyword>
<dbReference type="GO" id="GO:0009288">
    <property type="term" value="C:bacterial-type flagellum"/>
    <property type="evidence" value="ECO:0007669"/>
    <property type="project" value="TreeGrafter"/>
</dbReference>
<dbReference type="InterPro" id="IPR053967">
    <property type="entry name" value="LlgE_F_G-like_D1"/>
</dbReference>
<dbReference type="GO" id="GO:0071978">
    <property type="term" value="P:bacterial-type flagellum-dependent swarming motility"/>
    <property type="evidence" value="ECO:0007669"/>
    <property type="project" value="TreeGrafter"/>
</dbReference>
<protein>
    <submittedName>
        <fullName evidence="5">Flagellar hook-basal body protein</fullName>
    </submittedName>
</protein>
<dbReference type="Pfam" id="PF00460">
    <property type="entry name" value="Flg_bb_rod"/>
    <property type="match status" value="1"/>
</dbReference>
<name>A0A9X4KLK8_9BACL</name>
<gene>
    <name evidence="5" type="ORF">OMP38_29460</name>
</gene>
<dbReference type="RefSeq" id="WP_277568240.1">
    <property type="nucleotide sequence ID" value="NZ_JAPDHZ010000006.1"/>
</dbReference>
<feature type="domain" description="Flagellar basal-body/hook protein C-terminal" evidence="3">
    <location>
        <begin position="239"/>
        <end position="283"/>
    </location>
</feature>
<comment type="caution">
    <text evidence="5">The sequence shown here is derived from an EMBL/GenBank/DDBJ whole genome shotgun (WGS) entry which is preliminary data.</text>
</comment>
<dbReference type="InterPro" id="IPR010930">
    <property type="entry name" value="Flg_bb/hook_C_dom"/>
</dbReference>
<comment type="similarity">
    <text evidence="1">Belongs to the flagella basal body rod proteins family.</text>
</comment>
<evidence type="ECO:0000259" key="4">
    <source>
        <dbReference type="Pfam" id="PF22692"/>
    </source>
</evidence>
<organism evidence="5 6">
    <name type="scientific">Cohnella ginsengisoli</name>
    <dbReference type="NCBI Taxonomy" id="425004"/>
    <lineage>
        <taxon>Bacteria</taxon>
        <taxon>Bacillati</taxon>
        <taxon>Bacillota</taxon>
        <taxon>Bacilli</taxon>
        <taxon>Bacillales</taxon>
        <taxon>Paenibacillaceae</taxon>
        <taxon>Cohnella</taxon>
    </lineage>
</organism>
<keyword evidence="5" id="KW-0969">Cilium</keyword>
<evidence type="ECO:0000259" key="3">
    <source>
        <dbReference type="Pfam" id="PF06429"/>
    </source>
</evidence>
<evidence type="ECO:0000313" key="5">
    <source>
        <dbReference type="EMBL" id="MDG0794504.1"/>
    </source>
</evidence>
<keyword evidence="6" id="KW-1185">Reference proteome</keyword>
<dbReference type="InterPro" id="IPR037925">
    <property type="entry name" value="FlgE/F/G-like"/>
</dbReference>
<keyword evidence="5" id="KW-0966">Cell projection</keyword>